<gene>
    <name evidence="3" type="ORF">CLV34_2781</name>
</gene>
<protein>
    <submittedName>
        <fullName evidence="3">Benzoate transporter/HAD superfamily hydrolase (TIGR01509 family)</fullName>
    </submittedName>
</protein>
<dbReference type="NCBIfam" id="TIGR01509">
    <property type="entry name" value="HAD-SF-IA-v3"/>
    <property type="match status" value="1"/>
</dbReference>
<feature type="transmembrane region" description="Helical" evidence="2">
    <location>
        <begin position="358"/>
        <end position="388"/>
    </location>
</feature>
<feature type="transmembrane region" description="Helical" evidence="2">
    <location>
        <begin position="302"/>
        <end position="323"/>
    </location>
</feature>
<dbReference type="RefSeq" id="WP_100350891.1">
    <property type="nucleotide sequence ID" value="NZ_PGTZ01000011.1"/>
</dbReference>
<dbReference type="EMBL" id="PGTZ01000011">
    <property type="protein sequence ID" value="PJI85598.1"/>
    <property type="molecule type" value="Genomic_DNA"/>
</dbReference>
<evidence type="ECO:0000256" key="2">
    <source>
        <dbReference type="SAM" id="Phobius"/>
    </source>
</evidence>
<dbReference type="InterPro" id="IPR023214">
    <property type="entry name" value="HAD_sf"/>
</dbReference>
<feature type="transmembrane region" description="Helical" evidence="2">
    <location>
        <begin position="171"/>
        <end position="191"/>
    </location>
</feature>
<evidence type="ECO:0000313" key="3">
    <source>
        <dbReference type="EMBL" id="PJI85598.1"/>
    </source>
</evidence>
<dbReference type="Proteomes" id="UP000231586">
    <property type="component" value="Unassembled WGS sequence"/>
</dbReference>
<evidence type="ECO:0000256" key="1">
    <source>
        <dbReference type="SAM" id="MobiDB-lite"/>
    </source>
</evidence>
<feature type="transmembrane region" description="Helical" evidence="2">
    <location>
        <begin position="91"/>
        <end position="112"/>
    </location>
</feature>
<name>A0A2M8W3U7_9MICO</name>
<dbReference type="OrthoDB" id="9797415at2"/>
<accession>A0A2M8W3U7</accession>
<dbReference type="SUPFAM" id="SSF56784">
    <property type="entry name" value="HAD-like"/>
    <property type="match status" value="1"/>
</dbReference>
<feature type="region of interest" description="Disordered" evidence="1">
    <location>
        <begin position="394"/>
        <end position="419"/>
    </location>
</feature>
<organism evidence="3 4">
    <name type="scientific">Luteimicrobium subarcticum</name>
    <dbReference type="NCBI Taxonomy" id="620910"/>
    <lineage>
        <taxon>Bacteria</taxon>
        <taxon>Bacillati</taxon>
        <taxon>Actinomycetota</taxon>
        <taxon>Actinomycetes</taxon>
        <taxon>Micrococcales</taxon>
        <taxon>Luteimicrobium</taxon>
    </lineage>
</organism>
<sequence>MSDDRRRAVVAGLVTALVGFSSTFAVVLAGLRTVGATREQAASGLLALCVAQGVGMVWLSRRHRMPVTLAWSTPGAALLAGATAVHGGWPAAVGAFAVTGLLLAASGLWPLLGALVARIPASVAQAMLAGVLLPLCVAPVHGLTVSPAVVAPVVVVWVVLTRCAPRWATPAALVLALGLVALSATTGWLAPPGHDVAAADLVPRLVWTTPTLTWQAVVGLAVPLFVVTTASQNVPGAAVMASFGYRVPWRGTLGWTGAATALGAPFGAHAVNLAAITAALAAGPDAGRDPARRWRAATTAGWAYLVLAVASGAVAALVAAAPAGLVESAAGLALLGTLGAALTGALRDERGRASAVVTFVVAASGVTVGGIGAAFWALAAGVVLHALWRPRTDAPRHDEDVSRTDHDPPRTADAPVPSAEDARCDTVLFDLGQVLVGWDPRGALAGAPGVSASELDAFLGGPFVDLNRRLDRAPTWDALRADVTRSAPEHVALMDWYVARFPAALRGPVPGTPELVAELRERGVRLVGLTNWSGDLFRHAVPAAPAIGLLEGVVVSGHEGVAKPDPAMFRVAVDRFGLVPARTVFVDDAAANVEAAAALGFRAVRFTGATDLRATLADLGLVEGAP</sequence>
<dbReference type="PANTHER" id="PTHR30199:SF0">
    <property type="entry name" value="INNER MEMBRANE PROTEIN YDCO"/>
    <property type="match status" value="1"/>
</dbReference>
<dbReference type="PRINTS" id="PR00413">
    <property type="entry name" value="HADHALOGNASE"/>
</dbReference>
<dbReference type="InterPro" id="IPR006439">
    <property type="entry name" value="HAD-SF_hydro_IA"/>
</dbReference>
<feature type="transmembrane region" description="Helical" evidence="2">
    <location>
        <begin position="119"/>
        <end position="140"/>
    </location>
</feature>
<comment type="caution">
    <text evidence="3">The sequence shown here is derived from an EMBL/GenBank/DDBJ whole genome shotgun (WGS) entry which is preliminary data.</text>
</comment>
<dbReference type="NCBIfam" id="TIGR00843">
    <property type="entry name" value="benE"/>
    <property type="match status" value="1"/>
</dbReference>
<keyword evidence="2" id="KW-0472">Membrane</keyword>
<dbReference type="Pfam" id="PF03594">
    <property type="entry name" value="BenE"/>
    <property type="match status" value="1"/>
</dbReference>
<dbReference type="Pfam" id="PF00702">
    <property type="entry name" value="Hydrolase"/>
    <property type="match status" value="1"/>
</dbReference>
<feature type="transmembrane region" description="Helical" evidence="2">
    <location>
        <begin position="41"/>
        <end position="60"/>
    </location>
</feature>
<feature type="compositionally biased region" description="Basic and acidic residues" evidence="1">
    <location>
        <begin position="394"/>
        <end position="410"/>
    </location>
</feature>
<evidence type="ECO:0000313" key="4">
    <source>
        <dbReference type="Proteomes" id="UP000231586"/>
    </source>
</evidence>
<dbReference type="GO" id="GO:0005886">
    <property type="term" value="C:plasma membrane"/>
    <property type="evidence" value="ECO:0007669"/>
    <property type="project" value="TreeGrafter"/>
</dbReference>
<dbReference type="GO" id="GO:0042925">
    <property type="term" value="F:benzoate transmembrane transporter activity"/>
    <property type="evidence" value="ECO:0007669"/>
    <property type="project" value="InterPro"/>
</dbReference>
<feature type="transmembrane region" description="Helical" evidence="2">
    <location>
        <begin position="211"/>
        <end position="230"/>
    </location>
</feature>
<keyword evidence="4" id="KW-1185">Reference proteome</keyword>
<feature type="transmembrane region" description="Helical" evidence="2">
    <location>
        <begin position="146"/>
        <end position="164"/>
    </location>
</feature>
<dbReference type="InterPro" id="IPR036412">
    <property type="entry name" value="HAD-like_sf"/>
</dbReference>
<reference evidence="3 4" key="1">
    <citation type="submission" date="2017-11" db="EMBL/GenBank/DDBJ databases">
        <title>Genomic Encyclopedia of Archaeal and Bacterial Type Strains, Phase II (KMG-II): From Individual Species to Whole Genera.</title>
        <authorList>
            <person name="Goeker M."/>
        </authorList>
    </citation>
    <scope>NUCLEOTIDE SEQUENCE [LARGE SCALE GENOMIC DNA]</scope>
    <source>
        <strain evidence="3 4">DSM 22413</strain>
    </source>
</reference>
<keyword evidence="3" id="KW-0378">Hydrolase</keyword>
<dbReference type="PANTHER" id="PTHR30199">
    <property type="entry name" value="MFS FAMILY TRANSPORTER, PREDICTED SUBSTRATE BENZOATE"/>
    <property type="match status" value="1"/>
</dbReference>
<dbReference type="AlphaFoldDB" id="A0A2M8W3U7"/>
<dbReference type="InterPro" id="IPR004711">
    <property type="entry name" value="Benzoate_Transporter"/>
</dbReference>
<feature type="transmembrane region" description="Helical" evidence="2">
    <location>
        <begin position="67"/>
        <end position="85"/>
    </location>
</feature>
<proteinExistence type="predicted"/>
<dbReference type="GO" id="GO:0016787">
    <property type="term" value="F:hydrolase activity"/>
    <property type="evidence" value="ECO:0007669"/>
    <property type="project" value="UniProtKB-KW"/>
</dbReference>
<feature type="transmembrane region" description="Helical" evidence="2">
    <location>
        <begin position="329"/>
        <end position="346"/>
    </location>
</feature>
<dbReference type="Gene3D" id="3.40.50.1000">
    <property type="entry name" value="HAD superfamily/HAD-like"/>
    <property type="match status" value="1"/>
</dbReference>
<keyword evidence="2" id="KW-0812">Transmembrane</keyword>
<keyword evidence="2" id="KW-1133">Transmembrane helix</keyword>